<feature type="transmembrane region" description="Helical" evidence="1">
    <location>
        <begin position="86"/>
        <end position="106"/>
    </location>
</feature>
<dbReference type="RefSeq" id="WP_264283521.1">
    <property type="nucleotide sequence ID" value="NZ_CP107006.1"/>
</dbReference>
<keyword evidence="1" id="KW-1133">Transmembrane helix</keyword>
<name>A0ABY6J8N4_9BACT</name>
<dbReference type="Gene3D" id="3.55.50.30">
    <property type="match status" value="1"/>
</dbReference>
<feature type="domain" description="FecR protein" evidence="2">
    <location>
        <begin position="183"/>
        <end position="279"/>
    </location>
</feature>
<keyword evidence="5" id="KW-1185">Reference proteome</keyword>
<evidence type="ECO:0000259" key="3">
    <source>
        <dbReference type="Pfam" id="PF16344"/>
    </source>
</evidence>
<evidence type="ECO:0000259" key="2">
    <source>
        <dbReference type="Pfam" id="PF04773"/>
    </source>
</evidence>
<keyword evidence="1" id="KW-0812">Transmembrane</keyword>
<dbReference type="PANTHER" id="PTHR30273">
    <property type="entry name" value="PERIPLASMIC SIGNAL SENSOR AND SIGMA FACTOR ACTIVATOR FECR-RELATED"/>
    <property type="match status" value="1"/>
</dbReference>
<accession>A0ABY6J8N4</accession>
<keyword evidence="1" id="KW-0472">Membrane</keyword>
<protein>
    <submittedName>
        <fullName evidence="4">DUF4974 domain-containing protein</fullName>
    </submittedName>
</protein>
<evidence type="ECO:0000313" key="5">
    <source>
        <dbReference type="Proteomes" id="UP001162741"/>
    </source>
</evidence>
<dbReference type="Gene3D" id="2.60.120.1440">
    <property type="match status" value="1"/>
</dbReference>
<organism evidence="4 5">
    <name type="scientific">Chitinophaga horti</name>
    <dbReference type="NCBI Taxonomy" id="2920382"/>
    <lineage>
        <taxon>Bacteria</taxon>
        <taxon>Pseudomonadati</taxon>
        <taxon>Bacteroidota</taxon>
        <taxon>Chitinophagia</taxon>
        <taxon>Chitinophagales</taxon>
        <taxon>Chitinophagaceae</taxon>
        <taxon>Chitinophaga</taxon>
    </lineage>
</organism>
<sequence length="386" mass="42284">MTGNRLEDLYTAYMDNYELTAAERQELWRLLTDPANEDAVKALMDGRFGEDVPGILQSQAAADAMFSDITAMPQERTGKVRRLHTARWWAAAAIIAAVGTAGYFFLQPSSRTTVAIVTKAPANDALPGKEGAILTLANGQQVVLDSLGNVQLAAQNGTQVSVQNGQLVYDAATSEGGAAQYNTITTPKGRQYSVLLPDGSRAWLNAASSLRYPVAFNSNERRVEVSGEVYFEIREQAQQPVFVQVTGGPEIRVLGTNFNVNAYADEAAVHTTLLSGKVQVASVVLRPGQQASLQRSTGRVNLAEADQEQVMAWKNGNFHFDGADIRTIMRQLARWYDVEVNYKRVPEKKFSGTIPRNVNVSQVFEILELTGNVHFKIEGNKITVDQ</sequence>
<dbReference type="InterPro" id="IPR012373">
    <property type="entry name" value="Ferrdict_sens_TM"/>
</dbReference>
<dbReference type="InterPro" id="IPR006860">
    <property type="entry name" value="FecR"/>
</dbReference>
<gene>
    <name evidence="4" type="ORF">MKQ68_12110</name>
</gene>
<dbReference type="PANTHER" id="PTHR30273:SF2">
    <property type="entry name" value="PROTEIN FECR"/>
    <property type="match status" value="1"/>
</dbReference>
<dbReference type="PIRSF" id="PIRSF018266">
    <property type="entry name" value="FecR"/>
    <property type="match status" value="1"/>
</dbReference>
<dbReference type="Pfam" id="PF16344">
    <property type="entry name" value="FecR_C"/>
    <property type="match status" value="1"/>
</dbReference>
<evidence type="ECO:0000256" key="1">
    <source>
        <dbReference type="SAM" id="Phobius"/>
    </source>
</evidence>
<feature type="domain" description="Protein FecR C-terminal" evidence="3">
    <location>
        <begin position="318"/>
        <end position="384"/>
    </location>
</feature>
<dbReference type="EMBL" id="CP107006">
    <property type="protein sequence ID" value="UYQ95845.1"/>
    <property type="molecule type" value="Genomic_DNA"/>
</dbReference>
<dbReference type="Pfam" id="PF04773">
    <property type="entry name" value="FecR"/>
    <property type="match status" value="1"/>
</dbReference>
<evidence type="ECO:0000313" key="4">
    <source>
        <dbReference type="EMBL" id="UYQ95845.1"/>
    </source>
</evidence>
<dbReference type="InterPro" id="IPR032508">
    <property type="entry name" value="FecR_C"/>
</dbReference>
<dbReference type="Proteomes" id="UP001162741">
    <property type="component" value="Chromosome"/>
</dbReference>
<proteinExistence type="predicted"/>
<reference evidence="4" key="1">
    <citation type="submission" date="2022-10" db="EMBL/GenBank/DDBJ databases">
        <title>Chitinophaga sp. nov., isolated from soil.</title>
        <authorList>
            <person name="Jeon C.O."/>
        </authorList>
    </citation>
    <scope>NUCLEOTIDE SEQUENCE</scope>
    <source>
        <strain evidence="4">R8</strain>
    </source>
</reference>